<comment type="subunit">
    <text evidence="3">Heterodimer of a B chain and an A chain linked by two disulfide bonds.</text>
</comment>
<evidence type="ECO:0000259" key="8">
    <source>
        <dbReference type="SMART" id="SM00078"/>
    </source>
</evidence>
<dbReference type="EMBL" id="CATNWA010020292">
    <property type="protein sequence ID" value="CAI9617630.1"/>
    <property type="molecule type" value="Genomic_DNA"/>
</dbReference>
<keyword evidence="7" id="KW-0732">Signal</keyword>
<evidence type="ECO:0000256" key="3">
    <source>
        <dbReference type="ARBA" id="ARBA00011207"/>
    </source>
</evidence>
<sequence>MALLRGTVLFAAGMLLLVSALPGELRGQRSPVSGTEYGVKLCGREFIRAVIFTCGGSRWKRIPEEDQRESGFVRRDNLQDSTNREVNPLMVQALLGTNLEQLQKPDFHLKQEHLLQHPFIAYDDFKDRIPVSEDFSEYMHQVEDTDRKAQRESQNSGALGSEWFPWTTFSRTRREMSIGVAGICCKWGCTKAEISTLC</sequence>
<dbReference type="CDD" id="cd04365">
    <property type="entry name" value="IlGF_relaxin_like"/>
    <property type="match status" value="1"/>
</dbReference>
<keyword evidence="6" id="KW-1015">Disulfide bond</keyword>
<organism evidence="9 10">
    <name type="scientific">Staurois parvus</name>
    <dbReference type="NCBI Taxonomy" id="386267"/>
    <lineage>
        <taxon>Eukaryota</taxon>
        <taxon>Metazoa</taxon>
        <taxon>Chordata</taxon>
        <taxon>Craniata</taxon>
        <taxon>Vertebrata</taxon>
        <taxon>Euteleostomi</taxon>
        <taxon>Amphibia</taxon>
        <taxon>Batrachia</taxon>
        <taxon>Anura</taxon>
        <taxon>Neobatrachia</taxon>
        <taxon>Ranoidea</taxon>
        <taxon>Ranidae</taxon>
        <taxon>Staurois</taxon>
    </lineage>
</organism>
<proteinExistence type="inferred from homology"/>
<dbReference type="InterPro" id="IPR016179">
    <property type="entry name" value="Insulin-like"/>
</dbReference>
<accession>A0ABN9H7G3</accession>
<dbReference type="Proteomes" id="UP001162483">
    <property type="component" value="Unassembled WGS sequence"/>
</dbReference>
<dbReference type="PANTHER" id="PTHR20968">
    <property type="entry name" value="ILGF DOMAIN-CONTAINING PROTEIN"/>
    <property type="match status" value="1"/>
</dbReference>
<comment type="subcellular location">
    <subcellularLocation>
        <location evidence="1">Secreted</location>
    </subcellularLocation>
</comment>
<dbReference type="SMART" id="SM00078">
    <property type="entry name" value="IlGF"/>
    <property type="match status" value="1"/>
</dbReference>
<dbReference type="InterPro" id="IPR051777">
    <property type="entry name" value="Insulin-like_neuro_ligands"/>
</dbReference>
<feature type="chain" id="PRO_5046885011" description="Insulin-like domain-containing protein" evidence="7">
    <location>
        <begin position="21"/>
        <end position="198"/>
    </location>
</feature>
<dbReference type="InterPro" id="IPR036438">
    <property type="entry name" value="Insulin-like_sf"/>
</dbReference>
<evidence type="ECO:0000256" key="6">
    <source>
        <dbReference type="ARBA" id="ARBA00023157"/>
    </source>
</evidence>
<name>A0ABN9H7G3_9NEOB</name>
<evidence type="ECO:0000256" key="4">
    <source>
        <dbReference type="ARBA" id="ARBA00022525"/>
    </source>
</evidence>
<dbReference type="PROSITE" id="PS00262">
    <property type="entry name" value="INSULIN"/>
    <property type="match status" value="1"/>
</dbReference>
<keyword evidence="4" id="KW-0964">Secreted</keyword>
<evidence type="ECO:0000313" key="9">
    <source>
        <dbReference type="EMBL" id="CAI9617630.1"/>
    </source>
</evidence>
<protein>
    <recommendedName>
        <fullName evidence="8">Insulin-like domain-containing protein</fullName>
    </recommendedName>
</protein>
<evidence type="ECO:0000256" key="5">
    <source>
        <dbReference type="ARBA" id="ARBA00022702"/>
    </source>
</evidence>
<evidence type="ECO:0000256" key="1">
    <source>
        <dbReference type="ARBA" id="ARBA00004613"/>
    </source>
</evidence>
<dbReference type="SUPFAM" id="SSF56994">
    <property type="entry name" value="Insulin-like"/>
    <property type="match status" value="1"/>
</dbReference>
<dbReference type="PANTHER" id="PTHR20968:SF4">
    <property type="entry name" value="RELAXIN 3"/>
    <property type="match status" value="1"/>
</dbReference>
<gene>
    <name evidence="9" type="ORF">SPARVUS_LOCUS15576957</name>
</gene>
<comment type="caution">
    <text evidence="9">The sequence shown here is derived from an EMBL/GenBank/DDBJ whole genome shotgun (WGS) entry which is preliminary data.</text>
</comment>
<keyword evidence="10" id="KW-1185">Reference proteome</keyword>
<feature type="domain" description="Insulin-like" evidence="8">
    <location>
        <begin position="39"/>
        <end position="198"/>
    </location>
</feature>
<keyword evidence="5" id="KW-0372">Hormone</keyword>
<feature type="signal peptide" evidence="7">
    <location>
        <begin position="1"/>
        <end position="20"/>
    </location>
</feature>
<evidence type="ECO:0000256" key="2">
    <source>
        <dbReference type="ARBA" id="ARBA00009034"/>
    </source>
</evidence>
<reference evidence="9" key="1">
    <citation type="submission" date="2023-05" db="EMBL/GenBank/DDBJ databases">
        <authorList>
            <person name="Stuckert A."/>
        </authorList>
    </citation>
    <scope>NUCLEOTIDE SEQUENCE</scope>
</reference>
<comment type="similarity">
    <text evidence="2">Belongs to the insulin family.</text>
</comment>
<dbReference type="InterPro" id="IPR022353">
    <property type="entry name" value="Insulin_CS"/>
</dbReference>
<evidence type="ECO:0000256" key="7">
    <source>
        <dbReference type="SAM" id="SignalP"/>
    </source>
</evidence>
<evidence type="ECO:0000313" key="10">
    <source>
        <dbReference type="Proteomes" id="UP001162483"/>
    </source>
</evidence>